<reference evidence="2" key="1">
    <citation type="journal article" date="2014" name="Front. Microbiol.">
        <title>High frequency of phylogenetically diverse reductive dehalogenase-homologous genes in deep subseafloor sedimentary metagenomes.</title>
        <authorList>
            <person name="Kawai M."/>
            <person name="Futagami T."/>
            <person name="Toyoda A."/>
            <person name="Takaki Y."/>
            <person name="Nishi S."/>
            <person name="Hori S."/>
            <person name="Arai W."/>
            <person name="Tsubouchi T."/>
            <person name="Morono Y."/>
            <person name="Uchiyama I."/>
            <person name="Ito T."/>
            <person name="Fujiyama A."/>
            <person name="Inagaki F."/>
            <person name="Takami H."/>
        </authorList>
    </citation>
    <scope>NUCLEOTIDE SEQUENCE</scope>
    <source>
        <strain evidence="2">Expedition CK06-06</strain>
    </source>
</reference>
<feature type="compositionally biased region" description="Acidic residues" evidence="1">
    <location>
        <begin position="1"/>
        <end position="11"/>
    </location>
</feature>
<feature type="compositionally biased region" description="Gly residues" evidence="1">
    <location>
        <begin position="13"/>
        <end position="24"/>
    </location>
</feature>
<organism evidence="2">
    <name type="scientific">marine sediment metagenome</name>
    <dbReference type="NCBI Taxonomy" id="412755"/>
    <lineage>
        <taxon>unclassified sequences</taxon>
        <taxon>metagenomes</taxon>
        <taxon>ecological metagenomes</taxon>
    </lineage>
</organism>
<evidence type="ECO:0000256" key="1">
    <source>
        <dbReference type="SAM" id="MobiDB-lite"/>
    </source>
</evidence>
<dbReference type="EMBL" id="BARV01016887">
    <property type="protein sequence ID" value="GAI31591.1"/>
    <property type="molecule type" value="Genomic_DNA"/>
</dbReference>
<feature type="compositionally biased region" description="Basic and acidic residues" evidence="1">
    <location>
        <begin position="76"/>
        <end position="91"/>
    </location>
</feature>
<accession>X1NN02</accession>
<sequence>MDIDNEGEAQEGGEQGGDEQGGPGNLDEFDIRDIEEIPEELLNEVMDAITHELEDLSRSVAEVINKPLADVNAQTRKADYDGPAAERVRQQ</sequence>
<gene>
    <name evidence="2" type="ORF">S06H3_28880</name>
</gene>
<evidence type="ECO:0000313" key="2">
    <source>
        <dbReference type="EMBL" id="GAI31591.1"/>
    </source>
</evidence>
<feature type="region of interest" description="Disordered" evidence="1">
    <location>
        <begin position="71"/>
        <end position="91"/>
    </location>
</feature>
<comment type="caution">
    <text evidence="2">The sequence shown here is derived from an EMBL/GenBank/DDBJ whole genome shotgun (WGS) entry which is preliminary data.</text>
</comment>
<name>X1NN02_9ZZZZ</name>
<feature type="region of interest" description="Disordered" evidence="1">
    <location>
        <begin position="1"/>
        <end position="29"/>
    </location>
</feature>
<proteinExistence type="predicted"/>
<protein>
    <submittedName>
        <fullName evidence="2">Uncharacterized protein</fullName>
    </submittedName>
</protein>
<dbReference type="AlphaFoldDB" id="X1NN02"/>